<dbReference type="GO" id="GO:0009378">
    <property type="term" value="F:four-way junction helicase activity"/>
    <property type="evidence" value="ECO:0007669"/>
    <property type="project" value="TreeGrafter"/>
</dbReference>
<dbReference type="PANTHER" id="PTHR13710">
    <property type="entry name" value="DNA HELICASE RECQ FAMILY MEMBER"/>
    <property type="match status" value="1"/>
</dbReference>
<evidence type="ECO:0000313" key="16">
    <source>
        <dbReference type="EMBL" id="TCS38663.1"/>
    </source>
</evidence>
<keyword evidence="6" id="KW-0067">ATP-binding</keyword>
<evidence type="ECO:0000256" key="2">
    <source>
        <dbReference type="ARBA" id="ARBA00022723"/>
    </source>
</evidence>
<feature type="region of interest" description="Disordered" evidence="13">
    <location>
        <begin position="492"/>
        <end position="511"/>
    </location>
</feature>
<feature type="compositionally biased region" description="Low complexity" evidence="13">
    <location>
        <begin position="493"/>
        <end position="506"/>
    </location>
</feature>
<dbReference type="EMBL" id="SLZQ01000002">
    <property type="protein sequence ID" value="TCS38663.1"/>
    <property type="molecule type" value="Genomic_DNA"/>
</dbReference>
<reference evidence="16 17" key="1">
    <citation type="submission" date="2019-03" db="EMBL/GenBank/DDBJ databases">
        <title>Genomic Encyclopedia of Type Strains, Phase IV (KMG-IV): sequencing the most valuable type-strain genomes for metagenomic binning, comparative biology and taxonomic classification.</title>
        <authorList>
            <person name="Goeker M."/>
        </authorList>
    </citation>
    <scope>NUCLEOTIDE SEQUENCE [LARGE SCALE GENOMIC DNA]</scope>
    <source>
        <strain evidence="16 17">DSM 7445</strain>
    </source>
</reference>
<dbReference type="GO" id="GO:0003677">
    <property type="term" value="F:DNA binding"/>
    <property type="evidence" value="ECO:0007669"/>
    <property type="project" value="UniProtKB-KW"/>
</dbReference>
<dbReference type="SUPFAM" id="SSF52540">
    <property type="entry name" value="P-loop containing nucleoside triphosphate hydrolases"/>
    <property type="match status" value="1"/>
</dbReference>
<dbReference type="PROSITE" id="PS00690">
    <property type="entry name" value="DEAH_ATP_HELICASE"/>
    <property type="match status" value="1"/>
</dbReference>
<accession>A0A4R3I0Z8</accession>
<evidence type="ECO:0000256" key="10">
    <source>
        <dbReference type="ARBA" id="ARBA00034808"/>
    </source>
</evidence>
<keyword evidence="3" id="KW-0547">Nucleotide-binding</keyword>
<sequence length="569" mass="63948">MTTSPVLQESLTEQLQEVFGITELRPGQREVIDSVLQGHDTLAIMPTGSGKSLCYQLPALNLPGTTVVVSPLISLMKDQTEKLEESGVDAAQINSTLSEDEEQSALRNIARKRMAIVFATPERMTDPEFLASLKRAQVSLFVVDEAHCISQWGHDFRPAYLQLGHAIETLGRPPVLALTATATPEVIEDITHQLKCRSPRIVNTGIYRPNLHYEVVRAASEAEKLEALHALLGKLQGSGIIYTATVRAAEELHEALKERDIDVALYHGRMPVRARSDSQERFMQGETRIMIATNAFGMGIDKADIRFVIHFQVPGSLGAYYQEAGRAGRDGEPAKCILIFHDQDKRIQQFFLAHHYPDEQDLRAVLKAMEESSHDHAPVKFEQLRECLTKSSKTKLQIMLKLLQDGGLVESTGRDAFRRTESRADALLLEQLVKEYRRKGEHDRYALERMVFYAQTGFCRWKVLLEYFDDEVQWQRCGSCDNCLHPPEKELTPLARSSSSRPNLRSPVRKRNAPAFVPGSRVTVPKFGEGKVQAVAGDQITILFPDSRSKTFLQQYVRPLPKVLAASMY</sequence>
<dbReference type="GO" id="GO:0005524">
    <property type="term" value="F:ATP binding"/>
    <property type="evidence" value="ECO:0007669"/>
    <property type="project" value="UniProtKB-KW"/>
</dbReference>
<dbReference type="GO" id="GO:0016787">
    <property type="term" value="F:hydrolase activity"/>
    <property type="evidence" value="ECO:0007669"/>
    <property type="project" value="UniProtKB-KW"/>
</dbReference>
<dbReference type="InterPro" id="IPR014001">
    <property type="entry name" value="Helicase_ATP-bd"/>
</dbReference>
<dbReference type="InterPro" id="IPR036388">
    <property type="entry name" value="WH-like_DNA-bd_sf"/>
</dbReference>
<dbReference type="GO" id="GO:0030894">
    <property type="term" value="C:replisome"/>
    <property type="evidence" value="ECO:0007669"/>
    <property type="project" value="TreeGrafter"/>
</dbReference>
<dbReference type="GO" id="GO:0006310">
    <property type="term" value="P:DNA recombination"/>
    <property type="evidence" value="ECO:0007669"/>
    <property type="project" value="InterPro"/>
</dbReference>
<evidence type="ECO:0000256" key="5">
    <source>
        <dbReference type="ARBA" id="ARBA00022806"/>
    </source>
</evidence>
<dbReference type="InterPro" id="IPR032284">
    <property type="entry name" value="RecQ_Zn-bd"/>
</dbReference>
<feature type="domain" description="Helicase C-terminal" evidence="15">
    <location>
        <begin position="227"/>
        <end position="377"/>
    </location>
</feature>
<dbReference type="Pfam" id="PF16124">
    <property type="entry name" value="RecQ_Zn_bind"/>
    <property type="match status" value="1"/>
</dbReference>
<dbReference type="EC" id="5.6.2.4" evidence="10"/>
<dbReference type="GO" id="GO:0043138">
    <property type="term" value="F:3'-5' DNA helicase activity"/>
    <property type="evidence" value="ECO:0007669"/>
    <property type="project" value="UniProtKB-EC"/>
</dbReference>
<keyword evidence="5 16" id="KW-0347">Helicase</keyword>
<keyword evidence="17" id="KW-1185">Reference proteome</keyword>
<evidence type="ECO:0000313" key="17">
    <source>
        <dbReference type="Proteomes" id="UP000295382"/>
    </source>
</evidence>
<dbReference type="GO" id="GO:0043590">
    <property type="term" value="C:bacterial nucleoid"/>
    <property type="evidence" value="ECO:0007669"/>
    <property type="project" value="TreeGrafter"/>
</dbReference>
<dbReference type="Pfam" id="PF00271">
    <property type="entry name" value="Helicase_C"/>
    <property type="match status" value="1"/>
</dbReference>
<dbReference type="NCBIfam" id="TIGR00614">
    <property type="entry name" value="recQ_fam"/>
    <property type="match status" value="1"/>
</dbReference>
<dbReference type="GO" id="GO:0006281">
    <property type="term" value="P:DNA repair"/>
    <property type="evidence" value="ECO:0007669"/>
    <property type="project" value="TreeGrafter"/>
</dbReference>
<dbReference type="SMART" id="SM00487">
    <property type="entry name" value="DEXDc"/>
    <property type="match status" value="1"/>
</dbReference>
<evidence type="ECO:0000256" key="4">
    <source>
        <dbReference type="ARBA" id="ARBA00022801"/>
    </source>
</evidence>
<dbReference type="PANTHER" id="PTHR13710:SF105">
    <property type="entry name" value="ATP-DEPENDENT DNA HELICASE Q1"/>
    <property type="match status" value="1"/>
</dbReference>
<dbReference type="PROSITE" id="PS51192">
    <property type="entry name" value="HELICASE_ATP_BIND_1"/>
    <property type="match status" value="1"/>
</dbReference>
<evidence type="ECO:0000256" key="13">
    <source>
        <dbReference type="SAM" id="MobiDB-lite"/>
    </source>
</evidence>
<dbReference type="CDD" id="cd17920">
    <property type="entry name" value="DEXHc_RecQ"/>
    <property type="match status" value="1"/>
</dbReference>
<dbReference type="InterPro" id="IPR011545">
    <property type="entry name" value="DEAD/DEAH_box_helicase_dom"/>
</dbReference>
<dbReference type="InterPro" id="IPR027417">
    <property type="entry name" value="P-loop_NTPase"/>
</dbReference>
<evidence type="ECO:0000256" key="12">
    <source>
        <dbReference type="ARBA" id="ARBA00044550"/>
    </source>
</evidence>
<keyword evidence="7" id="KW-0238">DNA-binding</keyword>
<proteinExistence type="inferred from homology"/>
<dbReference type="SMART" id="SM00490">
    <property type="entry name" value="HELICc"/>
    <property type="match status" value="1"/>
</dbReference>
<dbReference type="Proteomes" id="UP000295382">
    <property type="component" value="Unassembled WGS sequence"/>
</dbReference>
<dbReference type="RefSeq" id="WP_132257716.1">
    <property type="nucleotide sequence ID" value="NZ_SLZQ01000002.1"/>
</dbReference>
<evidence type="ECO:0000256" key="6">
    <source>
        <dbReference type="ARBA" id="ARBA00022840"/>
    </source>
</evidence>
<evidence type="ECO:0000256" key="8">
    <source>
        <dbReference type="ARBA" id="ARBA00023235"/>
    </source>
</evidence>
<dbReference type="GO" id="GO:0005737">
    <property type="term" value="C:cytoplasm"/>
    <property type="evidence" value="ECO:0007669"/>
    <property type="project" value="TreeGrafter"/>
</dbReference>
<dbReference type="Gene3D" id="1.10.10.10">
    <property type="entry name" value="Winged helix-like DNA-binding domain superfamily/Winged helix DNA-binding domain"/>
    <property type="match status" value="1"/>
</dbReference>
<protein>
    <recommendedName>
        <fullName evidence="11">ATP-dependent DNA helicase RecQ</fullName>
        <ecNumber evidence="10">5.6.2.4</ecNumber>
    </recommendedName>
    <alternativeName>
        <fullName evidence="12">DNA 3'-5' helicase RecQ</fullName>
    </alternativeName>
</protein>
<name>A0A4R3I0Z8_PAULE</name>
<dbReference type="InterPro" id="IPR001650">
    <property type="entry name" value="Helicase_C-like"/>
</dbReference>
<comment type="catalytic activity">
    <reaction evidence="9">
        <text>Couples ATP hydrolysis with the unwinding of duplex DNA by translocating in the 3'-5' direction.</text>
        <dbReference type="EC" id="5.6.2.4"/>
    </reaction>
</comment>
<dbReference type="CDD" id="cd18794">
    <property type="entry name" value="SF2_C_RecQ"/>
    <property type="match status" value="1"/>
</dbReference>
<dbReference type="FunFam" id="3.40.50.300:FF:001389">
    <property type="entry name" value="ATP-dependent DNA helicase RecQ"/>
    <property type="match status" value="1"/>
</dbReference>
<dbReference type="AlphaFoldDB" id="A0A4R3I0Z8"/>
<dbReference type="GO" id="GO:0046872">
    <property type="term" value="F:metal ion binding"/>
    <property type="evidence" value="ECO:0007669"/>
    <property type="project" value="UniProtKB-KW"/>
</dbReference>
<evidence type="ECO:0000256" key="11">
    <source>
        <dbReference type="ARBA" id="ARBA00044535"/>
    </source>
</evidence>
<comment type="similarity">
    <text evidence="1">Belongs to the helicase family. RecQ subfamily.</text>
</comment>
<evidence type="ECO:0000259" key="14">
    <source>
        <dbReference type="PROSITE" id="PS51192"/>
    </source>
</evidence>
<dbReference type="Pfam" id="PF00270">
    <property type="entry name" value="DEAD"/>
    <property type="match status" value="1"/>
</dbReference>
<dbReference type="InterPro" id="IPR002464">
    <property type="entry name" value="DNA/RNA_helicase_DEAH_CS"/>
</dbReference>
<feature type="domain" description="Helicase ATP-binding" evidence="14">
    <location>
        <begin position="32"/>
        <end position="200"/>
    </location>
</feature>
<evidence type="ECO:0000256" key="9">
    <source>
        <dbReference type="ARBA" id="ARBA00034617"/>
    </source>
</evidence>
<keyword evidence="4" id="KW-0378">Hydrolase</keyword>
<evidence type="ECO:0000256" key="7">
    <source>
        <dbReference type="ARBA" id="ARBA00023125"/>
    </source>
</evidence>
<dbReference type="InterPro" id="IPR004589">
    <property type="entry name" value="DNA_helicase_ATP-dep_RecQ"/>
</dbReference>
<evidence type="ECO:0000256" key="1">
    <source>
        <dbReference type="ARBA" id="ARBA00005446"/>
    </source>
</evidence>
<evidence type="ECO:0000256" key="3">
    <source>
        <dbReference type="ARBA" id="ARBA00022741"/>
    </source>
</evidence>
<dbReference type="Gene3D" id="3.40.50.300">
    <property type="entry name" value="P-loop containing nucleotide triphosphate hydrolases"/>
    <property type="match status" value="2"/>
</dbReference>
<comment type="caution">
    <text evidence="16">The sequence shown here is derived from an EMBL/GenBank/DDBJ whole genome shotgun (WGS) entry which is preliminary data.</text>
</comment>
<gene>
    <name evidence="16" type="ORF">EDC30_102404</name>
</gene>
<keyword evidence="2" id="KW-0479">Metal-binding</keyword>
<organism evidence="16 17">
    <name type="scientific">Paucimonas lemoignei</name>
    <name type="common">Pseudomonas lemoignei</name>
    <dbReference type="NCBI Taxonomy" id="29443"/>
    <lineage>
        <taxon>Bacteria</taxon>
        <taxon>Pseudomonadati</taxon>
        <taxon>Pseudomonadota</taxon>
        <taxon>Betaproteobacteria</taxon>
        <taxon>Burkholderiales</taxon>
        <taxon>Burkholderiaceae</taxon>
        <taxon>Paucimonas</taxon>
    </lineage>
</organism>
<dbReference type="PROSITE" id="PS51194">
    <property type="entry name" value="HELICASE_CTER"/>
    <property type="match status" value="1"/>
</dbReference>
<dbReference type="OrthoDB" id="9760034at2"/>
<evidence type="ECO:0000259" key="15">
    <source>
        <dbReference type="PROSITE" id="PS51194"/>
    </source>
</evidence>
<keyword evidence="8" id="KW-0413">Isomerase</keyword>